<accession>A0A3M0MK13</accession>
<dbReference type="RefSeq" id="WP_122111773.1">
    <property type="nucleotide sequence ID" value="NZ_QOKZ01000002.1"/>
</dbReference>
<dbReference type="PANTHER" id="PTHR35011">
    <property type="entry name" value="2,3-DIKETO-L-GULONATE TRAP TRANSPORTER SMALL PERMEASE PROTEIN YIAM"/>
    <property type="match status" value="1"/>
</dbReference>
<keyword evidence="7 9" id="KW-0472">Membrane</keyword>
<evidence type="ECO:0000256" key="1">
    <source>
        <dbReference type="ARBA" id="ARBA00004429"/>
    </source>
</evidence>
<protein>
    <recommendedName>
        <fullName evidence="9">TRAP transporter small permease protein</fullName>
    </recommendedName>
</protein>
<evidence type="ECO:0000313" key="11">
    <source>
        <dbReference type="EMBL" id="RMC36604.1"/>
    </source>
</evidence>
<dbReference type="Pfam" id="PF04290">
    <property type="entry name" value="DctQ"/>
    <property type="match status" value="1"/>
</dbReference>
<evidence type="ECO:0000256" key="9">
    <source>
        <dbReference type="RuleBase" id="RU369079"/>
    </source>
</evidence>
<feature type="transmembrane region" description="Helical" evidence="9">
    <location>
        <begin position="12"/>
        <end position="30"/>
    </location>
</feature>
<reference evidence="11 12" key="1">
    <citation type="submission" date="2018-07" db="EMBL/GenBank/DDBJ databases">
        <authorList>
            <person name="Zhang Y."/>
            <person name="Wang L."/>
            <person name="Ma S."/>
        </authorList>
    </citation>
    <scope>NUCLEOTIDE SEQUENCE [LARGE SCALE GENOMIC DNA]</scope>
    <source>
        <strain evidence="11 12">4-2</strain>
    </source>
</reference>
<evidence type="ECO:0000256" key="4">
    <source>
        <dbReference type="ARBA" id="ARBA00022519"/>
    </source>
</evidence>
<comment type="function">
    <text evidence="9">Part of the tripartite ATP-independent periplasmic (TRAP) transport system.</text>
</comment>
<dbReference type="InterPro" id="IPR007387">
    <property type="entry name" value="TRAP_DctQ"/>
</dbReference>
<keyword evidence="2 9" id="KW-0813">Transport</keyword>
<keyword evidence="5 9" id="KW-0812">Transmembrane</keyword>
<feature type="transmembrane region" description="Helical" evidence="9">
    <location>
        <begin position="83"/>
        <end position="105"/>
    </location>
</feature>
<name>A0A3M0MK13_9RHOB</name>
<keyword evidence="12" id="KW-1185">Reference proteome</keyword>
<feature type="domain" description="Tripartite ATP-independent periplasmic transporters DctQ component" evidence="10">
    <location>
        <begin position="21"/>
        <end position="145"/>
    </location>
</feature>
<dbReference type="AlphaFoldDB" id="A0A3M0MK13"/>
<dbReference type="GO" id="GO:0015740">
    <property type="term" value="P:C4-dicarboxylate transport"/>
    <property type="evidence" value="ECO:0007669"/>
    <property type="project" value="TreeGrafter"/>
</dbReference>
<sequence>MKPIRRYSVEGVVASILFICLFIVVLIQIFGRTPLFTGPVWTEEAARWLWVWMAMIGIAEAERTDGQLRMGFLVEALPRRGRIAVFTAIDIVYLGIVLNLIWIGWMTIRRTWSNEAVTLPVSDAVLYASGFIAMILIANRVIRRLSGLGHRHDPDKVETPL</sequence>
<evidence type="ECO:0000256" key="7">
    <source>
        <dbReference type="ARBA" id="ARBA00023136"/>
    </source>
</evidence>
<keyword evidence="4 9" id="KW-0997">Cell inner membrane</keyword>
<comment type="caution">
    <text evidence="9">Lacks conserved residue(s) required for the propagation of feature annotation.</text>
</comment>
<dbReference type="GO" id="GO:0005886">
    <property type="term" value="C:plasma membrane"/>
    <property type="evidence" value="ECO:0007669"/>
    <property type="project" value="UniProtKB-SubCell"/>
</dbReference>
<evidence type="ECO:0000256" key="5">
    <source>
        <dbReference type="ARBA" id="ARBA00022692"/>
    </source>
</evidence>
<proteinExistence type="inferred from homology"/>
<dbReference type="Proteomes" id="UP000273516">
    <property type="component" value="Unassembled WGS sequence"/>
</dbReference>
<dbReference type="PANTHER" id="PTHR35011:SF5">
    <property type="entry name" value="SIALIC ACID TRAP TRANSPORTER SMALL PERMEASE PROTEIN SIAQ"/>
    <property type="match status" value="1"/>
</dbReference>
<evidence type="ECO:0000256" key="3">
    <source>
        <dbReference type="ARBA" id="ARBA00022475"/>
    </source>
</evidence>
<dbReference type="InterPro" id="IPR055348">
    <property type="entry name" value="DctQ"/>
</dbReference>
<evidence type="ECO:0000313" key="12">
    <source>
        <dbReference type="Proteomes" id="UP000273516"/>
    </source>
</evidence>
<dbReference type="GO" id="GO:0022857">
    <property type="term" value="F:transmembrane transporter activity"/>
    <property type="evidence" value="ECO:0007669"/>
    <property type="project" value="UniProtKB-UniRule"/>
</dbReference>
<comment type="similarity">
    <text evidence="8 9">Belongs to the TRAP transporter small permease family.</text>
</comment>
<comment type="caution">
    <text evidence="11">The sequence shown here is derived from an EMBL/GenBank/DDBJ whole genome shotgun (WGS) entry which is preliminary data.</text>
</comment>
<keyword evidence="3" id="KW-1003">Cell membrane</keyword>
<keyword evidence="6 9" id="KW-1133">Transmembrane helix</keyword>
<evidence type="ECO:0000256" key="6">
    <source>
        <dbReference type="ARBA" id="ARBA00022989"/>
    </source>
</evidence>
<comment type="subcellular location">
    <subcellularLocation>
        <location evidence="1 9">Cell inner membrane</location>
        <topology evidence="1 9">Multi-pass membrane protein</topology>
    </subcellularLocation>
</comment>
<comment type="subunit">
    <text evidence="9">The complex comprises the extracytoplasmic solute receptor protein and the two transmembrane proteins.</text>
</comment>
<evidence type="ECO:0000259" key="10">
    <source>
        <dbReference type="Pfam" id="PF04290"/>
    </source>
</evidence>
<organism evidence="11 12">
    <name type="scientific">Paracoccus alkanivorans</name>
    <dbReference type="NCBI Taxonomy" id="2116655"/>
    <lineage>
        <taxon>Bacteria</taxon>
        <taxon>Pseudomonadati</taxon>
        <taxon>Pseudomonadota</taxon>
        <taxon>Alphaproteobacteria</taxon>
        <taxon>Rhodobacterales</taxon>
        <taxon>Paracoccaceae</taxon>
        <taxon>Paracoccus</taxon>
    </lineage>
</organism>
<dbReference type="EMBL" id="QOKZ01000002">
    <property type="protein sequence ID" value="RMC36604.1"/>
    <property type="molecule type" value="Genomic_DNA"/>
</dbReference>
<dbReference type="OrthoDB" id="4964541at2"/>
<evidence type="ECO:0000256" key="2">
    <source>
        <dbReference type="ARBA" id="ARBA00022448"/>
    </source>
</evidence>
<evidence type="ECO:0000256" key="8">
    <source>
        <dbReference type="ARBA" id="ARBA00038436"/>
    </source>
</evidence>
<gene>
    <name evidence="11" type="ORF">C9E81_08155</name>
</gene>
<feature type="transmembrane region" description="Helical" evidence="9">
    <location>
        <begin position="125"/>
        <end position="142"/>
    </location>
</feature>